<organism evidence="2 3">
    <name type="scientific">Polarella glacialis</name>
    <name type="common">Dinoflagellate</name>
    <dbReference type="NCBI Taxonomy" id="89957"/>
    <lineage>
        <taxon>Eukaryota</taxon>
        <taxon>Sar</taxon>
        <taxon>Alveolata</taxon>
        <taxon>Dinophyceae</taxon>
        <taxon>Suessiales</taxon>
        <taxon>Suessiaceae</taxon>
        <taxon>Polarella</taxon>
    </lineage>
</organism>
<proteinExistence type="predicted"/>
<feature type="region of interest" description="Disordered" evidence="1">
    <location>
        <begin position="78"/>
        <end position="116"/>
    </location>
</feature>
<feature type="compositionally biased region" description="Acidic residues" evidence="1">
    <location>
        <begin position="99"/>
        <end position="112"/>
    </location>
</feature>
<keyword evidence="3" id="KW-1185">Reference proteome</keyword>
<comment type="caution">
    <text evidence="2">The sequence shown here is derived from an EMBL/GenBank/DDBJ whole genome shotgun (WGS) entry which is preliminary data.</text>
</comment>
<dbReference type="EMBL" id="CAJNNV010025235">
    <property type="protein sequence ID" value="CAE8613312.1"/>
    <property type="molecule type" value="Genomic_DNA"/>
</dbReference>
<protein>
    <submittedName>
        <fullName evidence="2">Uncharacterized protein</fullName>
    </submittedName>
</protein>
<dbReference type="Proteomes" id="UP000654075">
    <property type="component" value="Unassembled WGS sequence"/>
</dbReference>
<evidence type="ECO:0000256" key="1">
    <source>
        <dbReference type="SAM" id="MobiDB-lite"/>
    </source>
</evidence>
<accession>A0A813FSF8</accession>
<evidence type="ECO:0000313" key="3">
    <source>
        <dbReference type="Proteomes" id="UP000654075"/>
    </source>
</evidence>
<feature type="compositionally biased region" description="Polar residues" evidence="1">
    <location>
        <begin position="78"/>
        <end position="98"/>
    </location>
</feature>
<dbReference type="AlphaFoldDB" id="A0A813FSF8"/>
<gene>
    <name evidence="2" type="ORF">PGLA1383_LOCUS31085</name>
</gene>
<name>A0A813FSF8_POLGL</name>
<feature type="region of interest" description="Disordered" evidence="1">
    <location>
        <begin position="1"/>
        <end position="49"/>
    </location>
</feature>
<feature type="compositionally biased region" description="Low complexity" evidence="1">
    <location>
        <begin position="1"/>
        <end position="12"/>
    </location>
</feature>
<evidence type="ECO:0000313" key="2">
    <source>
        <dbReference type="EMBL" id="CAE8613312.1"/>
    </source>
</evidence>
<sequence length="322" mass="35471">MPPASSGSSLSLPVDARSHSGTQDASSGSGEDETKEESSSSGEEMVCQRQDSLMETVRQRISHLHRFKSLAGVGGSPYTVTTRSRANTSTTIDVSPNSLDEDAGEDETDSDSSAEVAHPKKVVRAPFWAEFSMSFRWWVTIPVTLAIATSCVGGGLPLLMICDELKRIGQGYVETSGAKQRAMLDVEVADEKRSAYTRILMDLENALQLRVLSPARTEVSALWSMMRALRSVQPDWDGKAPAQRRLIRYHAWAYLRALKKGMLKGSLYTTSNGLEVIYQDNEANPANSSFLALGEFVKEHWQLPKVWESDNSTGRRLHLADT</sequence>
<reference evidence="2" key="1">
    <citation type="submission" date="2021-02" db="EMBL/GenBank/DDBJ databases">
        <authorList>
            <person name="Dougan E. K."/>
            <person name="Rhodes N."/>
            <person name="Thang M."/>
            <person name="Chan C."/>
        </authorList>
    </citation>
    <scope>NUCLEOTIDE SEQUENCE</scope>
</reference>